<dbReference type="PANTHER" id="PTHR30371:SF0">
    <property type="entry name" value="SEC-INDEPENDENT PROTEIN TRANSLOCASE PROTEIN TATC, CHLOROPLASTIC-RELATED"/>
    <property type="match status" value="1"/>
</dbReference>
<keyword evidence="7" id="KW-1185">Reference proteome</keyword>
<accession>A0A9E4ZC07</accession>
<protein>
    <recommendedName>
        <fullName evidence="5">Sec-independent protein translocase protein TatC</fullName>
    </recommendedName>
</protein>
<dbReference type="EMBL" id="JAGSOI010000002">
    <property type="protein sequence ID" value="MCM1985578.1"/>
    <property type="molecule type" value="Genomic_DNA"/>
</dbReference>
<dbReference type="AlphaFoldDB" id="A0A9E4ZC07"/>
<comment type="subcellular location">
    <subcellularLocation>
        <location evidence="5">Cell membrane</location>
        <topology evidence="5">Multi-pass membrane protein</topology>
    </subcellularLocation>
    <subcellularLocation>
        <location evidence="1">Membrane</location>
        <topology evidence="1">Multi-pass membrane protein</topology>
    </subcellularLocation>
</comment>
<feature type="transmembrane region" description="Helical" evidence="5">
    <location>
        <begin position="70"/>
        <end position="92"/>
    </location>
</feature>
<dbReference type="InterPro" id="IPR002033">
    <property type="entry name" value="TatC"/>
</dbReference>
<evidence type="ECO:0000313" key="6">
    <source>
        <dbReference type="EMBL" id="MCM1985578.1"/>
    </source>
</evidence>
<dbReference type="PANTHER" id="PTHR30371">
    <property type="entry name" value="SEC-INDEPENDENT PROTEIN TRANSLOCASE PROTEIN TATC"/>
    <property type="match status" value="1"/>
</dbReference>
<dbReference type="Proteomes" id="UP001056766">
    <property type="component" value="Unassembled WGS sequence"/>
</dbReference>
<dbReference type="RefSeq" id="WP_250866956.1">
    <property type="nucleotide sequence ID" value="NZ_JAGSOI010000002.1"/>
</dbReference>
<feature type="transmembrane region" description="Helical" evidence="5">
    <location>
        <begin position="146"/>
        <end position="175"/>
    </location>
</feature>
<keyword evidence="4 5" id="KW-0472">Membrane</keyword>
<keyword evidence="2 5" id="KW-0812">Transmembrane</keyword>
<keyword evidence="5" id="KW-1003">Cell membrane</keyword>
<evidence type="ECO:0000313" key="7">
    <source>
        <dbReference type="Proteomes" id="UP001056766"/>
    </source>
</evidence>
<feature type="transmembrane region" description="Helical" evidence="5">
    <location>
        <begin position="104"/>
        <end position="126"/>
    </location>
</feature>
<sequence length="241" mass="27304">MTSYTEDMNIIAAEMRKKLYLFIIVLFTTFSVSFQFTNPLIRNIKEGLLPEGAKLVYVSPLEVILLKIKIALVIGLFALLPLVLFFVISPLIKNRNIQIQISKRWLTMSAFFAIALFVTGVAYAYYIMLPLFINYLYLNASTSGVIATYSIFSFISFAVQASFIFGIVFETPLFLTLLTRSGIVQYKVLLEYRKHVYVFCLIAGAIITPPDIISQIMVGIPLIIFFELSLLIVRYTGGNRN</sequence>
<keyword evidence="5" id="KW-0653">Protein transport</keyword>
<evidence type="ECO:0000256" key="5">
    <source>
        <dbReference type="HAMAP-Rule" id="MF_00902"/>
    </source>
</evidence>
<dbReference type="GO" id="GO:0009977">
    <property type="term" value="F:proton motive force dependent protein transmembrane transporter activity"/>
    <property type="evidence" value="ECO:0007669"/>
    <property type="project" value="TreeGrafter"/>
</dbReference>
<organism evidence="6 7">
    <name type="scientific">Methanococcoides seepicolus</name>
    <dbReference type="NCBI Taxonomy" id="2828780"/>
    <lineage>
        <taxon>Archaea</taxon>
        <taxon>Methanobacteriati</taxon>
        <taxon>Methanobacteriota</taxon>
        <taxon>Stenosarchaea group</taxon>
        <taxon>Methanomicrobia</taxon>
        <taxon>Methanosarcinales</taxon>
        <taxon>Methanosarcinaceae</taxon>
        <taxon>Methanococcoides</taxon>
    </lineage>
</organism>
<evidence type="ECO:0000256" key="3">
    <source>
        <dbReference type="ARBA" id="ARBA00022989"/>
    </source>
</evidence>
<keyword evidence="3 5" id="KW-1133">Transmembrane helix</keyword>
<dbReference type="GO" id="GO:0065002">
    <property type="term" value="P:intracellular protein transmembrane transport"/>
    <property type="evidence" value="ECO:0007669"/>
    <property type="project" value="TreeGrafter"/>
</dbReference>
<evidence type="ECO:0000256" key="4">
    <source>
        <dbReference type="ARBA" id="ARBA00023136"/>
    </source>
</evidence>
<dbReference type="HAMAP" id="MF_00902">
    <property type="entry name" value="TatC"/>
    <property type="match status" value="1"/>
</dbReference>
<keyword evidence="5" id="KW-0811">Translocation</keyword>
<feature type="transmembrane region" description="Helical" evidence="5">
    <location>
        <begin position="219"/>
        <end position="237"/>
    </location>
</feature>
<reference evidence="6" key="2">
    <citation type="submission" date="2021-04" db="EMBL/GenBank/DDBJ databases">
        <authorList>
            <person name="Dong X."/>
        </authorList>
    </citation>
    <scope>NUCLEOTIDE SEQUENCE</scope>
    <source>
        <strain evidence="6">LLY</strain>
    </source>
</reference>
<feature type="transmembrane region" description="Helical" evidence="5">
    <location>
        <begin position="20"/>
        <end position="41"/>
    </location>
</feature>
<dbReference type="GO" id="GO:0033281">
    <property type="term" value="C:TAT protein transport complex"/>
    <property type="evidence" value="ECO:0007669"/>
    <property type="project" value="UniProtKB-UniRule"/>
</dbReference>
<evidence type="ECO:0000256" key="1">
    <source>
        <dbReference type="ARBA" id="ARBA00004141"/>
    </source>
</evidence>
<comment type="subunit">
    <text evidence="5">Forms a complex with TatA.</text>
</comment>
<evidence type="ECO:0000256" key="2">
    <source>
        <dbReference type="ARBA" id="ARBA00022692"/>
    </source>
</evidence>
<dbReference type="Pfam" id="PF00902">
    <property type="entry name" value="TatC"/>
    <property type="match status" value="1"/>
</dbReference>
<dbReference type="PRINTS" id="PR01840">
    <property type="entry name" value="TATCFAMILY"/>
</dbReference>
<keyword evidence="5" id="KW-0813">Transport</keyword>
<comment type="caution">
    <text evidence="6">The sequence shown here is derived from an EMBL/GenBank/DDBJ whole genome shotgun (WGS) entry which is preliminary data.</text>
</comment>
<gene>
    <name evidence="5" type="primary">tatC</name>
    <name evidence="6" type="ORF">KDK67_00860</name>
</gene>
<comment type="similarity">
    <text evidence="5">Belongs to the TatC family.</text>
</comment>
<comment type="function">
    <text evidence="5">Part of the twin-arginine translocation (Tat) system that transports large folded proteins containing a characteristic twin-arginine motif in their signal peptide across membranes.</text>
</comment>
<proteinExistence type="inferred from homology"/>
<reference evidence="6" key="1">
    <citation type="journal article" date="2021" name="mSystems">
        <title>Bacteria and Archaea Synergistically Convert Glycine Betaine to Biogenic Methane in the Formosa Cold Seep of the South China Sea.</title>
        <authorList>
            <person name="Li L."/>
            <person name="Zhang W."/>
            <person name="Zhang S."/>
            <person name="Song L."/>
            <person name="Sun Q."/>
            <person name="Zhang H."/>
            <person name="Xiang H."/>
            <person name="Dong X."/>
        </authorList>
    </citation>
    <scope>NUCLEOTIDE SEQUENCE</scope>
    <source>
        <strain evidence="6">LLY</strain>
    </source>
</reference>
<dbReference type="GO" id="GO:0043953">
    <property type="term" value="P:protein transport by the Tat complex"/>
    <property type="evidence" value="ECO:0007669"/>
    <property type="project" value="UniProtKB-UniRule"/>
</dbReference>
<name>A0A9E4ZC07_9EURY</name>
<feature type="transmembrane region" description="Helical" evidence="5">
    <location>
        <begin position="196"/>
        <end position="213"/>
    </location>
</feature>